<name>A0A1T3CL44_9HYPO</name>
<dbReference type="AlphaFoldDB" id="A0A1T3CL44"/>
<evidence type="ECO:0000313" key="6">
    <source>
        <dbReference type="EMBL" id="OPB41715.1"/>
    </source>
</evidence>
<evidence type="ECO:0000313" key="7">
    <source>
        <dbReference type="Proteomes" id="UP000191004"/>
    </source>
</evidence>
<sequence length="383" mass="42510">MAASLFALSEEPASELGRYRVLAPSAGIRVSPLALGAMSIGDSWSDWMGSMDKESSFKLLDAFYDAGGNFIDTANNYQNEQSEAWIGEWAAKRGIRDQLVIATKYTSDFRSHELGKGKAPNFQGNHRKSLHLSVRESLKKLQTDYIDILYIHWWDHTTSIKELMDSLHQQVESGKVLYLGASDMPAWVVSAANVYAQAYGKTPFSIYQGRWNIMVRDFEREIIPMARQFNMALAPWDVLGGGKFQTKKALEERKKNGETLRGLTGAPTQTADEEKISEALAKVASEHGIESVTTIALAYVLHKAGNVFPIVGGRKIEHLNDNIKALSIKLTPEQIKYLESVKPFDLGFPLAFLGEDPNVTGYSVRLDRTAKFAFPNAGTPKSV</sequence>
<evidence type="ECO:0000259" key="5">
    <source>
        <dbReference type="Pfam" id="PF00248"/>
    </source>
</evidence>
<dbReference type="Pfam" id="PF00248">
    <property type="entry name" value="Aldo_ket_red"/>
    <property type="match status" value="1"/>
</dbReference>
<dbReference type="OrthoDB" id="48988at2759"/>
<proteinExistence type="inferred from homology"/>
<keyword evidence="2" id="KW-0560">Oxidoreductase</keyword>
<dbReference type="FunFam" id="3.20.20.100:FF:000024">
    <property type="entry name" value="Aryl-alcohol dehydrogenase"/>
    <property type="match status" value="1"/>
</dbReference>
<evidence type="ECO:0000256" key="3">
    <source>
        <dbReference type="ARBA" id="ARBA00038157"/>
    </source>
</evidence>
<dbReference type="PANTHER" id="PTHR43364:SF2">
    <property type="entry name" value="ARYL-ALCOHOL DEHYDROGENASE AAD10-RELATED"/>
    <property type="match status" value="1"/>
</dbReference>
<dbReference type="Gene3D" id="3.20.20.100">
    <property type="entry name" value="NADP-dependent oxidoreductase domain"/>
    <property type="match status" value="1"/>
</dbReference>
<dbReference type="PANTHER" id="PTHR43364">
    <property type="entry name" value="NADH-SPECIFIC METHYLGLYOXAL REDUCTASE-RELATED"/>
    <property type="match status" value="1"/>
</dbReference>
<dbReference type="InterPro" id="IPR036812">
    <property type="entry name" value="NAD(P)_OxRdtase_dom_sf"/>
</dbReference>
<feature type="domain" description="NADP-dependent oxidoreductase" evidence="5">
    <location>
        <begin position="32"/>
        <end position="341"/>
    </location>
</feature>
<comment type="pathway">
    <text evidence="1">Secondary metabolite biosynthesis; terpenoid biosynthesis.</text>
</comment>
<organism evidence="6 7">
    <name type="scientific">Trichoderma guizhouense</name>
    <dbReference type="NCBI Taxonomy" id="1491466"/>
    <lineage>
        <taxon>Eukaryota</taxon>
        <taxon>Fungi</taxon>
        <taxon>Dikarya</taxon>
        <taxon>Ascomycota</taxon>
        <taxon>Pezizomycotina</taxon>
        <taxon>Sordariomycetes</taxon>
        <taxon>Hypocreomycetidae</taxon>
        <taxon>Hypocreales</taxon>
        <taxon>Hypocreaceae</taxon>
        <taxon>Trichoderma</taxon>
    </lineage>
</organism>
<keyword evidence="7" id="KW-1185">Reference proteome</keyword>
<comment type="similarity">
    <text evidence="3">Belongs to the aldo/keto reductase family. Aldo/keto reductase 2 subfamily.</text>
</comment>
<dbReference type="Proteomes" id="UP000191004">
    <property type="component" value="Unassembled WGS sequence"/>
</dbReference>
<evidence type="ECO:0000256" key="2">
    <source>
        <dbReference type="ARBA" id="ARBA00023002"/>
    </source>
</evidence>
<reference evidence="6 7" key="1">
    <citation type="submission" date="2016-04" db="EMBL/GenBank/DDBJ databases">
        <title>Multiple horizontal gene transfer events from other fungi enriched the ability of the initially mycotrophic fungus Trichoderma (Ascomycota) to feed on dead plant biomass.</title>
        <authorList>
            <person name="Atanasova L."/>
            <person name="Chenthamara K."/>
            <person name="Zhang J."/>
            <person name="Grujic M."/>
            <person name="Henrissat B."/>
            <person name="Kuo A."/>
            <person name="Aertz A."/>
            <person name="Salamov A."/>
            <person name="Lipzen A."/>
            <person name="Labutti K."/>
            <person name="Barry K."/>
            <person name="Miao Y."/>
            <person name="Rahimi M.J."/>
            <person name="Shen Q."/>
            <person name="Grigoriev I.V."/>
            <person name="Kubicek C.P."/>
            <person name="Druzhinina I.S."/>
        </authorList>
    </citation>
    <scope>NUCLEOTIDE SEQUENCE [LARGE SCALE GENOMIC DNA]</scope>
    <source>
        <strain evidence="6 7">NJAU 4742</strain>
    </source>
</reference>
<accession>A0A1T3CL44</accession>
<gene>
    <name evidence="6" type="ORF">A0O28_0102750</name>
</gene>
<protein>
    <recommendedName>
        <fullName evidence="4">Aldo-keto reductase ausK</fullName>
    </recommendedName>
</protein>
<dbReference type="GO" id="GO:0016491">
    <property type="term" value="F:oxidoreductase activity"/>
    <property type="evidence" value="ECO:0007669"/>
    <property type="project" value="UniProtKB-KW"/>
</dbReference>
<comment type="caution">
    <text evidence="6">The sequence shown here is derived from an EMBL/GenBank/DDBJ whole genome shotgun (WGS) entry which is preliminary data.</text>
</comment>
<dbReference type="SUPFAM" id="SSF51430">
    <property type="entry name" value="NAD(P)-linked oxidoreductase"/>
    <property type="match status" value="1"/>
</dbReference>
<dbReference type="EMBL" id="LVVK01000014">
    <property type="protein sequence ID" value="OPB41715.1"/>
    <property type="molecule type" value="Genomic_DNA"/>
</dbReference>
<evidence type="ECO:0000256" key="1">
    <source>
        <dbReference type="ARBA" id="ARBA00004721"/>
    </source>
</evidence>
<dbReference type="InterPro" id="IPR023210">
    <property type="entry name" value="NADP_OxRdtase_dom"/>
</dbReference>
<evidence type="ECO:0000256" key="4">
    <source>
        <dbReference type="ARBA" id="ARBA00073126"/>
    </source>
</evidence>
<dbReference type="InterPro" id="IPR050523">
    <property type="entry name" value="AKR_Detox_Biosynth"/>
</dbReference>